<dbReference type="RefSeq" id="WP_124397025.1">
    <property type="nucleotide sequence ID" value="NZ_BHZE01000003.1"/>
</dbReference>
<reference evidence="9 10" key="1">
    <citation type="submission" date="2018-11" db="EMBL/GenBank/DDBJ databases">
        <title>Schleiferia aggregans sp. nov., a moderately thermophilic heterotrophic bacterium isolated from microbial mats at a terrestrial hot spring.</title>
        <authorList>
            <person name="Iino T."/>
            <person name="Ohkuma M."/>
            <person name="Haruta S."/>
        </authorList>
    </citation>
    <scope>NUCLEOTIDE SEQUENCE [LARGE SCALE GENOMIC DNA]</scope>
    <source>
        <strain evidence="9 10">LA</strain>
    </source>
</reference>
<dbReference type="PANTHER" id="PTHR46098">
    <property type="entry name" value="TRNA (CYTOSINE(38)-C(5))-METHYLTRANSFERASE"/>
    <property type="match status" value="1"/>
</dbReference>
<evidence type="ECO:0000256" key="5">
    <source>
        <dbReference type="ARBA" id="ARBA00047422"/>
    </source>
</evidence>
<dbReference type="InterPro" id="IPR029063">
    <property type="entry name" value="SAM-dependent_MTases_sf"/>
</dbReference>
<dbReference type="AlphaFoldDB" id="A0A401XJ15"/>
<dbReference type="EMBL" id="BHZE01000003">
    <property type="protein sequence ID" value="GCD76964.1"/>
    <property type="molecule type" value="Genomic_DNA"/>
</dbReference>
<gene>
    <name evidence="9" type="ORF">JCM31826_04460</name>
</gene>
<evidence type="ECO:0000256" key="3">
    <source>
        <dbReference type="ARBA" id="ARBA00022691"/>
    </source>
</evidence>
<keyword evidence="3 6" id="KW-0949">S-adenosyl-L-methionine</keyword>
<dbReference type="GO" id="GO:0003886">
    <property type="term" value="F:DNA (cytosine-5-)-methyltransferase activity"/>
    <property type="evidence" value="ECO:0007669"/>
    <property type="project" value="UniProtKB-EC"/>
</dbReference>
<dbReference type="NCBIfam" id="TIGR00675">
    <property type="entry name" value="dcm"/>
    <property type="match status" value="1"/>
</dbReference>
<evidence type="ECO:0000256" key="1">
    <source>
        <dbReference type="ARBA" id="ARBA00022603"/>
    </source>
</evidence>
<evidence type="ECO:0000256" key="7">
    <source>
        <dbReference type="RuleBase" id="RU000416"/>
    </source>
</evidence>
<dbReference type="PROSITE" id="PS00095">
    <property type="entry name" value="C5_MTASE_2"/>
    <property type="match status" value="1"/>
</dbReference>
<proteinExistence type="inferred from homology"/>
<dbReference type="PROSITE" id="PS00094">
    <property type="entry name" value="C5_MTASE_1"/>
    <property type="match status" value="1"/>
</dbReference>
<feature type="active site" evidence="6">
    <location>
        <position position="79"/>
    </location>
</feature>
<evidence type="ECO:0000256" key="8">
    <source>
        <dbReference type="RuleBase" id="RU000417"/>
    </source>
</evidence>
<sequence length="324" mass="37025">MEKIKFIDLFCGIGGFRIAMEEACRENDLIPECVFSSDIDTFCQDSYEANFGHRPTGDITKVDEKDIPDHDILFAGFPCQPFSIIGQMQGFNDIRGTLFFDIARILKHKRPKAFVLENVKQLVGHDKGRTLKIIIKTLQELGYHVQYAVLNALDYGLPQKRERVIIVGHREPIMFSFPSPVRPFKPLSEILEKKVDKKYYASEYIVNKRKAKHKSAYKLSIWHENKAGNICSYPYSCALRAGASYNYLLVNGERRLTPREMFRLQGFPDIYKIVVNDSQARKQAGNAVPVNLVKAVILKLLPYVASSLDMTSVLREYEVEYGKG</sequence>
<keyword evidence="4" id="KW-0680">Restriction system</keyword>
<comment type="caution">
    <text evidence="9">The sequence shown here is derived from an EMBL/GenBank/DDBJ whole genome shotgun (WGS) entry which is preliminary data.</text>
</comment>
<name>A0A401XJ15_9FLAO</name>
<protein>
    <recommendedName>
        <fullName evidence="8">Cytosine-specific methyltransferase</fullName>
        <ecNumber evidence="8">2.1.1.37</ecNumber>
    </recommendedName>
</protein>
<dbReference type="InterPro" id="IPR050750">
    <property type="entry name" value="C5-MTase"/>
</dbReference>
<dbReference type="Pfam" id="PF00145">
    <property type="entry name" value="DNA_methylase"/>
    <property type="match status" value="1"/>
</dbReference>
<dbReference type="SUPFAM" id="SSF53335">
    <property type="entry name" value="S-adenosyl-L-methionine-dependent methyltransferases"/>
    <property type="match status" value="1"/>
</dbReference>
<organism evidence="9 10">
    <name type="scientific">Thermaurantimonas aggregans</name>
    <dbReference type="NCBI Taxonomy" id="2173829"/>
    <lineage>
        <taxon>Bacteria</taxon>
        <taxon>Pseudomonadati</taxon>
        <taxon>Bacteroidota</taxon>
        <taxon>Flavobacteriia</taxon>
        <taxon>Flavobacteriales</taxon>
        <taxon>Schleiferiaceae</taxon>
        <taxon>Thermaurantimonas</taxon>
    </lineage>
</organism>
<dbReference type="InterPro" id="IPR031303">
    <property type="entry name" value="C5_meth_CS"/>
</dbReference>
<dbReference type="PROSITE" id="PS51679">
    <property type="entry name" value="SAM_MT_C5"/>
    <property type="match status" value="1"/>
</dbReference>
<dbReference type="CDD" id="cd00315">
    <property type="entry name" value="Cyt_C5_DNA_methylase"/>
    <property type="match status" value="1"/>
</dbReference>
<evidence type="ECO:0000256" key="2">
    <source>
        <dbReference type="ARBA" id="ARBA00022679"/>
    </source>
</evidence>
<dbReference type="OrthoDB" id="32195at2"/>
<dbReference type="GO" id="GO:0032259">
    <property type="term" value="P:methylation"/>
    <property type="evidence" value="ECO:0007669"/>
    <property type="project" value="UniProtKB-KW"/>
</dbReference>
<dbReference type="PANTHER" id="PTHR46098:SF1">
    <property type="entry name" value="TRNA (CYTOSINE(38)-C(5))-METHYLTRANSFERASE"/>
    <property type="match status" value="1"/>
</dbReference>
<dbReference type="InterPro" id="IPR001525">
    <property type="entry name" value="C5_MeTfrase"/>
</dbReference>
<comment type="catalytic activity">
    <reaction evidence="5 8">
        <text>a 2'-deoxycytidine in DNA + S-adenosyl-L-methionine = a 5-methyl-2'-deoxycytidine in DNA + S-adenosyl-L-homocysteine + H(+)</text>
        <dbReference type="Rhea" id="RHEA:13681"/>
        <dbReference type="Rhea" id="RHEA-COMP:11369"/>
        <dbReference type="Rhea" id="RHEA-COMP:11370"/>
        <dbReference type="ChEBI" id="CHEBI:15378"/>
        <dbReference type="ChEBI" id="CHEBI:57856"/>
        <dbReference type="ChEBI" id="CHEBI:59789"/>
        <dbReference type="ChEBI" id="CHEBI:85452"/>
        <dbReference type="ChEBI" id="CHEBI:85454"/>
        <dbReference type="EC" id="2.1.1.37"/>
    </reaction>
</comment>
<keyword evidence="1 6" id="KW-0489">Methyltransferase</keyword>
<evidence type="ECO:0000313" key="9">
    <source>
        <dbReference type="EMBL" id="GCD76964.1"/>
    </source>
</evidence>
<keyword evidence="10" id="KW-1185">Reference proteome</keyword>
<evidence type="ECO:0000313" key="10">
    <source>
        <dbReference type="Proteomes" id="UP000286715"/>
    </source>
</evidence>
<dbReference type="EC" id="2.1.1.37" evidence="8"/>
<dbReference type="Proteomes" id="UP000286715">
    <property type="component" value="Unassembled WGS sequence"/>
</dbReference>
<dbReference type="PRINTS" id="PR00105">
    <property type="entry name" value="C5METTRFRASE"/>
</dbReference>
<dbReference type="GO" id="GO:0009307">
    <property type="term" value="P:DNA restriction-modification system"/>
    <property type="evidence" value="ECO:0007669"/>
    <property type="project" value="UniProtKB-KW"/>
</dbReference>
<evidence type="ECO:0000256" key="6">
    <source>
        <dbReference type="PROSITE-ProRule" id="PRU01016"/>
    </source>
</evidence>
<keyword evidence="2 6" id="KW-0808">Transferase</keyword>
<dbReference type="InterPro" id="IPR018117">
    <property type="entry name" value="C5_DNA_meth_AS"/>
</dbReference>
<comment type="similarity">
    <text evidence="6 7">Belongs to the class I-like SAM-binding methyltransferase superfamily. C5-methyltransferase family.</text>
</comment>
<evidence type="ECO:0000256" key="4">
    <source>
        <dbReference type="ARBA" id="ARBA00022747"/>
    </source>
</evidence>
<accession>A0A401XJ15</accession>
<dbReference type="Gene3D" id="3.90.120.10">
    <property type="entry name" value="DNA Methylase, subunit A, domain 2"/>
    <property type="match status" value="1"/>
</dbReference>
<dbReference type="Gene3D" id="3.40.50.150">
    <property type="entry name" value="Vaccinia Virus protein VP39"/>
    <property type="match status" value="1"/>
</dbReference>